<feature type="compositionally biased region" description="Basic and acidic residues" evidence="1">
    <location>
        <begin position="349"/>
        <end position="365"/>
    </location>
</feature>
<dbReference type="GO" id="GO:0045944">
    <property type="term" value="P:positive regulation of transcription by RNA polymerase II"/>
    <property type="evidence" value="ECO:0007669"/>
    <property type="project" value="TreeGrafter"/>
</dbReference>
<dbReference type="PANTHER" id="PTHR13233">
    <property type="entry name" value="MICROSPHERULE PROTEIN 1"/>
    <property type="match status" value="1"/>
</dbReference>
<dbReference type="GO" id="GO:0044545">
    <property type="term" value="C:NSL complex"/>
    <property type="evidence" value="ECO:0007669"/>
    <property type="project" value="TreeGrafter"/>
</dbReference>
<feature type="region of interest" description="Disordered" evidence="1">
    <location>
        <begin position="406"/>
        <end position="471"/>
    </location>
</feature>
<feature type="domain" description="FHA" evidence="2">
    <location>
        <begin position="702"/>
        <end position="758"/>
    </location>
</feature>
<feature type="region of interest" description="Disordered" evidence="1">
    <location>
        <begin position="339"/>
        <end position="377"/>
    </location>
</feature>
<dbReference type="AntiFam" id="ANF00063">
    <property type="entry name" value="Antisense to ATP synthase alpha subunit"/>
</dbReference>
<protein>
    <recommendedName>
        <fullName evidence="2">FHA domain-containing protein</fullName>
    </recommendedName>
</protein>
<dbReference type="GO" id="GO:0071339">
    <property type="term" value="C:MLL1 complex"/>
    <property type="evidence" value="ECO:0007669"/>
    <property type="project" value="InterPro"/>
</dbReference>
<dbReference type="AlphaFoldDB" id="A0A6A5HVG2"/>
<evidence type="ECO:0000259" key="2">
    <source>
        <dbReference type="PROSITE" id="PS50006"/>
    </source>
</evidence>
<dbReference type="GeneID" id="9826851"/>
<name>A0A6A5HVG2_CAERE</name>
<dbReference type="GO" id="GO:0031011">
    <property type="term" value="C:Ino80 complex"/>
    <property type="evidence" value="ECO:0007669"/>
    <property type="project" value="InterPro"/>
</dbReference>
<feature type="region of interest" description="Disordered" evidence="1">
    <location>
        <begin position="800"/>
        <end position="858"/>
    </location>
</feature>
<dbReference type="InterPro" id="IPR000253">
    <property type="entry name" value="FHA_dom"/>
</dbReference>
<feature type="compositionally biased region" description="Basic and acidic residues" evidence="1">
    <location>
        <begin position="433"/>
        <end position="468"/>
    </location>
</feature>
<dbReference type="InterPro" id="IPR008984">
    <property type="entry name" value="SMAD_FHA_dom_sf"/>
</dbReference>
<dbReference type="CDD" id="cd22687">
    <property type="entry name" value="FHA_MCRS1"/>
    <property type="match status" value="1"/>
</dbReference>
<dbReference type="SUPFAM" id="SSF49879">
    <property type="entry name" value="SMAD/FHA domain"/>
    <property type="match status" value="1"/>
</dbReference>
<dbReference type="Pfam" id="PF00498">
    <property type="entry name" value="FHA"/>
    <property type="match status" value="1"/>
</dbReference>
<reference evidence="3 4" key="1">
    <citation type="submission" date="2019-12" db="EMBL/GenBank/DDBJ databases">
        <title>Chromosome-level assembly of the Caenorhabditis remanei genome.</title>
        <authorList>
            <person name="Teterina A.A."/>
            <person name="Willis J.H."/>
            <person name="Phillips P.C."/>
        </authorList>
    </citation>
    <scope>NUCLEOTIDE SEQUENCE [LARGE SCALE GENOMIC DNA]</scope>
    <source>
        <strain evidence="3 4">PX506</strain>
        <tissue evidence="3">Whole organism</tissue>
    </source>
</reference>
<gene>
    <name evidence="3" type="ORF">GCK72_001559</name>
</gene>
<dbReference type="Pfam" id="PF13325">
    <property type="entry name" value="MCRS_N"/>
    <property type="match status" value="1"/>
</dbReference>
<dbReference type="FunFam" id="2.60.200.20:FF:000096">
    <property type="entry name" value="Microspherule protein 1"/>
    <property type="match status" value="1"/>
</dbReference>
<dbReference type="Proteomes" id="UP000483820">
    <property type="component" value="Chromosome I"/>
</dbReference>
<organism evidence="3 4">
    <name type="scientific">Caenorhabditis remanei</name>
    <name type="common">Caenorhabditis vulgaris</name>
    <dbReference type="NCBI Taxonomy" id="31234"/>
    <lineage>
        <taxon>Eukaryota</taxon>
        <taxon>Metazoa</taxon>
        <taxon>Ecdysozoa</taxon>
        <taxon>Nematoda</taxon>
        <taxon>Chromadorea</taxon>
        <taxon>Rhabditida</taxon>
        <taxon>Rhabditina</taxon>
        <taxon>Rhabditomorpha</taxon>
        <taxon>Rhabditoidea</taxon>
        <taxon>Rhabditidae</taxon>
        <taxon>Peloderinae</taxon>
        <taxon>Caenorhabditis</taxon>
    </lineage>
</organism>
<accession>A0A6A5HVG2</accession>
<dbReference type="GO" id="GO:0002151">
    <property type="term" value="F:G-quadruplex RNA binding"/>
    <property type="evidence" value="ECO:0007669"/>
    <property type="project" value="InterPro"/>
</dbReference>
<dbReference type="RefSeq" id="XP_003097707.2">
    <property type="nucleotide sequence ID" value="XM_003097659.2"/>
</dbReference>
<proteinExistence type="predicted"/>
<evidence type="ECO:0000313" key="4">
    <source>
        <dbReference type="Proteomes" id="UP000483820"/>
    </source>
</evidence>
<dbReference type="PROSITE" id="PS50006">
    <property type="entry name" value="FHA_DOMAIN"/>
    <property type="match status" value="1"/>
</dbReference>
<comment type="caution">
    <text evidence="3">The sequence shown here is derived from an EMBL/GenBank/DDBJ whole genome shotgun (WGS) entry which is preliminary data.</text>
</comment>
<evidence type="ECO:0000256" key="1">
    <source>
        <dbReference type="SAM" id="MobiDB-lite"/>
    </source>
</evidence>
<dbReference type="InterPro" id="IPR025999">
    <property type="entry name" value="MCRS_N"/>
</dbReference>
<dbReference type="KEGG" id="crq:GCK72_001559"/>
<dbReference type="CTD" id="9826851"/>
<dbReference type="Gene3D" id="2.60.200.20">
    <property type="match status" value="1"/>
</dbReference>
<feature type="compositionally biased region" description="Polar residues" evidence="1">
    <location>
        <begin position="339"/>
        <end position="348"/>
    </location>
</feature>
<dbReference type="EMBL" id="WUAV01000001">
    <property type="protein sequence ID" value="KAF1769742.1"/>
    <property type="molecule type" value="Genomic_DNA"/>
</dbReference>
<evidence type="ECO:0000313" key="3">
    <source>
        <dbReference type="EMBL" id="KAF1769742.1"/>
    </source>
</evidence>
<sequence>MADGSILSRHVLSLLKELSKTDSSVQKLLSSSIEIRSELGEGSDLTVLSQFEFHGSGNLLHGLGLGSRSDTRYRQTDIDSWSDSLVEEFSLQEDLSVCDGNDVGWNVSRHISGLSLNNWESGERSSSEGVVHLGGTFEETRVKIEYISWVSLTTWWTTEKKRHLTCLFIPGLTISDDQFTLSTSDWDKRVDSLNSSKHRFADRKTWDNSWSLNFDTRSLGRVDWSLSVNWVSESINNTSEKSISDRNVDDSSGTLDNISFSDDLIVTEDYNSDVVNVQVHGHSLDSRIELNHFFCLDVLQSVDTSDTVSDGEDLREKLICLILMGDKLDSTIDAVASMSRSTDFPSSTKKSDILKDEKRIEDQHINPEMSRKRKVDNTEFLARPDTLTDRKRWKIEEDIDVLEDSKPCASTSTTLHTPHQRESSSISNQSLEESDRLERGESSEISDSQKKRVDMERTRNKTSHREPSITESDPMKIWTASDDLSLITAVSHVSCLRFIHNSLPFSRKFSYSDLEERFCQLMYDEKLSELARKRISGMTERQRLHIESRTPFTRNEERCLMDSAEKRLKSQRNDKNDPDNHTILTIDHFKTILDDNRSTFHQSRTPQVLSDHFRRIKGYRDTSKESEKNSYEALESNKEVLQVDFDINVPMQSCRARYYAIARRPAFRGIQSRFQTSATVPDNAIAIIHGQFLQYAMTGKMVVMGRASMYDKVDIDLSKEGPAAKVSRQQAVICNVADGEFSIENIGQRPMYVDSKPLPQMVSTSLKHGSIIEIASLRLIFSIPVPRVLHPLTRQIAFQQRRTQQEKNNQNYQRSSPGGLGGPSSSTSKKPRPKPNPAGGSSTTTVHKSIRKTDFGEKEQLVKAVQEISQDP</sequence>
<dbReference type="PANTHER" id="PTHR13233:SF0">
    <property type="entry name" value="MICROSPHERULE PROTEIN 1"/>
    <property type="match status" value="1"/>
</dbReference>
<dbReference type="InterPro" id="IPR037912">
    <property type="entry name" value="MCRS1"/>
</dbReference>
<feature type="compositionally biased region" description="Polar residues" evidence="1">
    <location>
        <begin position="800"/>
        <end position="814"/>
    </location>
</feature>
<feature type="compositionally biased region" description="Polar residues" evidence="1">
    <location>
        <begin position="408"/>
        <end position="417"/>
    </location>
</feature>